<dbReference type="PANTHER" id="PTHR30043">
    <property type="entry name" value="PHOSPHONATES TRANSPORT SYSTEM PERMEASE PROTEIN"/>
    <property type="match status" value="1"/>
</dbReference>
<reference evidence="9 10" key="1">
    <citation type="submission" date="2019-02" db="EMBL/GenBank/DDBJ databases">
        <title>Hansschlegelia quercus sp. nov., a novel methylotrophic bacterium from buds of oak (Quercus robur L.).</title>
        <authorList>
            <person name="Agafonova N.V."/>
            <person name="Kaparullina E.N."/>
            <person name="Grouzdev D.S."/>
            <person name="Doronina N.V."/>
        </authorList>
    </citation>
    <scope>NUCLEOTIDE SEQUENCE [LARGE SCALE GENOMIC DNA]</scope>
    <source>
        <strain evidence="9 10">Dub</strain>
    </source>
</reference>
<evidence type="ECO:0000256" key="6">
    <source>
        <dbReference type="ARBA" id="ARBA00023136"/>
    </source>
</evidence>
<keyword evidence="2 7" id="KW-0813">Transport</keyword>
<evidence type="ECO:0000256" key="3">
    <source>
        <dbReference type="ARBA" id="ARBA00022475"/>
    </source>
</evidence>
<evidence type="ECO:0000256" key="7">
    <source>
        <dbReference type="RuleBase" id="RU363032"/>
    </source>
</evidence>
<dbReference type="GO" id="GO:0005886">
    <property type="term" value="C:plasma membrane"/>
    <property type="evidence" value="ECO:0007669"/>
    <property type="project" value="UniProtKB-SubCell"/>
</dbReference>
<keyword evidence="3" id="KW-1003">Cell membrane</keyword>
<dbReference type="OrthoDB" id="7820570at2"/>
<feature type="transmembrane region" description="Helical" evidence="7">
    <location>
        <begin position="262"/>
        <end position="283"/>
    </location>
</feature>
<dbReference type="NCBIfam" id="TIGR01097">
    <property type="entry name" value="PhnE"/>
    <property type="match status" value="1"/>
</dbReference>
<dbReference type="InterPro" id="IPR000515">
    <property type="entry name" value="MetI-like"/>
</dbReference>
<comment type="caution">
    <text evidence="9">The sequence shown here is derived from an EMBL/GenBank/DDBJ whole genome shotgun (WGS) entry which is preliminary data.</text>
</comment>
<evidence type="ECO:0000256" key="5">
    <source>
        <dbReference type="ARBA" id="ARBA00022989"/>
    </source>
</evidence>
<dbReference type="RefSeq" id="WP_131003946.1">
    <property type="nucleotide sequence ID" value="NZ_JBHSZR010000001.1"/>
</dbReference>
<proteinExistence type="inferred from homology"/>
<evidence type="ECO:0000256" key="4">
    <source>
        <dbReference type="ARBA" id="ARBA00022692"/>
    </source>
</evidence>
<name>A0A4Q9GJM0_9HYPH</name>
<feature type="domain" description="ABC transmembrane type-1" evidence="8">
    <location>
        <begin position="102"/>
        <end position="285"/>
    </location>
</feature>
<organism evidence="9 10">
    <name type="scientific">Hansschlegelia quercus</name>
    <dbReference type="NCBI Taxonomy" id="2528245"/>
    <lineage>
        <taxon>Bacteria</taxon>
        <taxon>Pseudomonadati</taxon>
        <taxon>Pseudomonadota</taxon>
        <taxon>Alphaproteobacteria</taxon>
        <taxon>Hyphomicrobiales</taxon>
        <taxon>Methylopilaceae</taxon>
        <taxon>Hansschlegelia</taxon>
    </lineage>
</organism>
<accession>A0A4Q9GJM0</accession>
<evidence type="ECO:0000313" key="10">
    <source>
        <dbReference type="Proteomes" id="UP000291613"/>
    </source>
</evidence>
<feature type="transmembrane region" description="Helical" evidence="7">
    <location>
        <begin position="105"/>
        <end position="128"/>
    </location>
</feature>
<feature type="transmembrane region" description="Helical" evidence="7">
    <location>
        <begin position="235"/>
        <end position="256"/>
    </location>
</feature>
<dbReference type="CDD" id="cd06261">
    <property type="entry name" value="TM_PBP2"/>
    <property type="match status" value="1"/>
</dbReference>
<keyword evidence="5 7" id="KW-1133">Transmembrane helix</keyword>
<dbReference type="SUPFAM" id="SSF161098">
    <property type="entry name" value="MetI-like"/>
    <property type="match status" value="1"/>
</dbReference>
<dbReference type="AlphaFoldDB" id="A0A4Q9GJM0"/>
<sequence>MRGEPPIRAVLGLAEGRARVLLGAYDGAVRVRRLQTFAILAAVVCLALLSAYVAEVEPSTFSKNLYRFTNYLYRILPSLTVANLAGDVADWYWRFGVWMRLLIETLLIAYLGTLIGALGAVALCFAASNNFGRNKALRFATRRLLEFLRTVPEVVFALLFVIAFGLGPMAGVLALGIHSVGSLGKQFFEIVENVDMKPAEGVRASGGNWLHTVRFAAWPQVAPGFASYALMRFEINVRGASVMGFVGAGGIGQELISAIRQFYYSDVSAILLMILVTVVLIDLGAEQVRHRLIGLKGASA</sequence>
<feature type="transmembrane region" description="Helical" evidence="7">
    <location>
        <begin position="74"/>
        <end position="93"/>
    </location>
</feature>
<feature type="transmembrane region" description="Helical" evidence="7">
    <location>
        <begin position="37"/>
        <end position="54"/>
    </location>
</feature>
<dbReference type="Gene3D" id="1.10.3720.10">
    <property type="entry name" value="MetI-like"/>
    <property type="match status" value="1"/>
</dbReference>
<feature type="transmembrane region" description="Helical" evidence="7">
    <location>
        <begin position="154"/>
        <end position="177"/>
    </location>
</feature>
<keyword evidence="4 7" id="KW-0812">Transmembrane</keyword>
<keyword evidence="6 7" id="KW-0472">Membrane</keyword>
<protein>
    <submittedName>
        <fullName evidence="9">Phosphonate ABC transporter, permease protein PhnE</fullName>
    </submittedName>
</protein>
<dbReference type="PANTHER" id="PTHR30043:SF1">
    <property type="entry name" value="ABC TRANSPORT SYSTEM PERMEASE PROTEIN P69"/>
    <property type="match status" value="1"/>
</dbReference>
<gene>
    <name evidence="9" type="primary">phnE</name>
    <name evidence="9" type="ORF">EYR15_12810</name>
</gene>
<dbReference type="InterPro" id="IPR035906">
    <property type="entry name" value="MetI-like_sf"/>
</dbReference>
<dbReference type="PROSITE" id="PS50928">
    <property type="entry name" value="ABC_TM1"/>
    <property type="match status" value="1"/>
</dbReference>
<keyword evidence="10" id="KW-1185">Reference proteome</keyword>
<dbReference type="Pfam" id="PF00528">
    <property type="entry name" value="BPD_transp_1"/>
    <property type="match status" value="1"/>
</dbReference>
<dbReference type="Proteomes" id="UP000291613">
    <property type="component" value="Unassembled WGS sequence"/>
</dbReference>
<evidence type="ECO:0000256" key="1">
    <source>
        <dbReference type="ARBA" id="ARBA00004651"/>
    </source>
</evidence>
<dbReference type="InterPro" id="IPR005769">
    <property type="entry name" value="PhnE/PtxC"/>
</dbReference>
<evidence type="ECO:0000256" key="2">
    <source>
        <dbReference type="ARBA" id="ARBA00022448"/>
    </source>
</evidence>
<evidence type="ECO:0000259" key="8">
    <source>
        <dbReference type="PROSITE" id="PS50928"/>
    </source>
</evidence>
<dbReference type="GO" id="GO:0015416">
    <property type="term" value="F:ABC-type phosphonate transporter activity"/>
    <property type="evidence" value="ECO:0007669"/>
    <property type="project" value="InterPro"/>
</dbReference>
<comment type="similarity">
    <text evidence="7">Belongs to the binding-protein-dependent transport system permease family.</text>
</comment>
<evidence type="ECO:0000313" key="9">
    <source>
        <dbReference type="EMBL" id="TBN51782.1"/>
    </source>
</evidence>
<dbReference type="EMBL" id="SIUB01000006">
    <property type="protein sequence ID" value="TBN51782.1"/>
    <property type="molecule type" value="Genomic_DNA"/>
</dbReference>
<comment type="subcellular location">
    <subcellularLocation>
        <location evidence="1 7">Cell membrane</location>
        <topology evidence="1 7">Multi-pass membrane protein</topology>
    </subcellularLocation>
</comment>